<name>A0ABZ0WB71_9BACT</name>
<feature type="chain" id="PRO_5045820213" evidence="5">
    <location>
        <begin position="20"/>
        <end position="224"/>
    </location>
</feature>
<evidence type="ECO:0000256" key="3">
    <source>
        <dbReference type="ARBA" id="ARBA00023237"/>
    </source>
</evidence>
<dbReference type="PROSITE" id="PS51123">
    <property type="entry name" value="OMPA_2"/>
    <property type="match status" value="1"/>
</dbReference>
<dbReference type="InterPro" id="IPR050330">
    <property type="entry name" value="Bact_OuterMem_StrucFunc"/>
</dbReference>
<keyword evidence="5" id="KW-0732">Signal</keyword>
<feature type="signal peptide" evidence="5">
    <location>
        <begin position="1"/>
        <end position="19"/>
    </location>
</feature>
<feature type="domain" description="OmpA-like" evidence="6">
    <location>
        <begin position="94"/>
        <end position="211"/>
    </location>
</feature>
<dbReference type="InterPro" id="IPR006690">
    <property type="entry name" value="OMPA-like_CS"/>
</dbReference>
<evidence type="ECO:0000256" key="2">
    <source>
        <dbReference type="ARBA" id="ARBA00023136"/>
    </source>
</evidence>
<comment type="subcellular location">
    <subcellularLocation>
        <location evidence="1">Cell outer membrane</location>
    </subcellularLocation>
</comment>
<dbReference type="SUPFAM" id="SSF103088">
    <property type="entry name" value="OmpA-like"/>
    <property type="match status" value="1"/>
</dbReference>
<dbReference type="EMBL" id="CP139960">
    <property type="protein sequence ID" value="WQD39874.1"/>
    <property type="molecule type" value="Genomic_DNA"/>
</dbReference>
<dbReference type="Proteomes" id="UP001325680">
    <property type="component" value="Chromosome"/>
</dbReference>
<accession>A0ABZ0WB71</accession>
<dbReference type="PRINTS" id="PR01021">
    <property type="entry name" value="OMPADOMAIN"/>
</dbReference>
<dbReference type="Pfam" id="PF00691">
    <property type="entry name" value="OmpA"/>
    <property type="match status" value="1"/>
</dbReference>
<dbReference type="Pfam" id="PF13488">
    <property type="entry name" value="Gly-zipper_Omp"/>
    <property type="match status" value="1"/>
</dbReference>
<dbReference type="PROSITE" id="PS01068">
    <property type="entry name" value="OMPA_1"/>
    <property type="match status" value="1"/>
</dbReference>
<keyword evidence="2 4" id="KW-0472">Membrane</keyword>
<dbReference type="PANTHER" id="PTHR30329:SF21">
    <property type="entry name" value="LIPOPROTEIN YIAD-RELATED"/>
    <property type="match status" value="1"/>
</dbReference>
<sequence>MKIVKTTLFATAFAGLTLAGCESATRTQKGAAIGVGGGAAVGAVIGKATGNTALGAIIGAAVGGTAGAIIGKKMDKQAEEIKQEVPGAKVERVEEGIVVEFSSAVLFGFDQAALTTASKSTLDDLITILNKYPDTDVEIQGHTDNTGTEKYNQALSERRASVVSNYLADKGIGLQRLSTIGYGLRNPKYSNDTPDGRSKNRRVEFLITANDKMKSDAAKEAGTK</sequence>
<evidence type="ECO:0000313" key="7">
    <source>
        <dbReference type="EMBL" id="WQD39874.1"/>
    </source>
</evidence>
<dbReference type="PROSITE" id="PS51257">
    <property type="entry name" value="PROKAR_LIPOPROTEIN"/>
    <property type="match status" value="1"/>
</dbReference>
<keyword evidence="8" id="KW-1185">Reference proteome</keyword>
<dbReference type="PANTHER" id="PTHR30329">
    <property type="entry name" value="STATOR ELEMENT OF FLAGELLAR MOTOR COMPLEX"/>
    <property type="match status" value="1"/>
</dbReference>
<evidence type="ECO:0000256" key="4">
    <source>
        <dbReference type="PROSITE-ProRule" id="PRU00473"/>
    </source>
</evidence>
<evidence type="ECO:0000313" key="8">
    <source>
        <dbReference type="Proteomes" id="UP001325680"/>
    </source>
</evidence>
<evidence type="ECO:0000256" key="1">
    <source>
        <dbReference type="ARBA" id="ARBA00004442"/>
    </source>
</evidence>
<evidence type="ECO:0000256" key="5">
    <source>
        <dbReference type="SAM" id="SignalP"/>
    </source>
</evidence>
<proteinExistence type="predicted"/>
<reference evidence="7 8" key="1">
    <citation type="submission" date="2023-12" db="EMBL/GenBank/DDBJ databases">
        <title>Genome sequencing and assembly of bacterial species from a model synthetic community.</title>
        <authorList>
            <person name="Hogle S.L."/>
        </authorList>
    </citation>
    <scope>NUCLEOTIDE SEQUENCE [LARGE SCALE GENOMIC DNA]</scope>
    <source>
        <strain evidence="7 8">HAMBI_3031</strain>
    </source>
</reference>
<dbReference type="InterPro" id="IPR006664">
    <property type="entry name" value="OMP_bac"/>
</dbReference>
<dbReference type="CDD" id="cd07185">
    <property type="entry name" value="OmpA_C-like"/>
    <property type="match status" value="1"/>
</dbReference>
<dbReference type="InterPro" id="IPR036737">
    <property type="entry name" value="OmpA-like_sf"/>
</dbReference>
<dbReference type="Gene3D" id="3.30.1330.60">
    <property type="entry name" value="OmpA-like domain"/>
    <property type="match status" value="1"/>
</dbReference>
<gene>
    <name evidence="7" type="ORF">U0035_06890</name>
</gene>
<keyword evidence="3" id="KW-0998">Cell outer membrane</keyword>
<dbReference type="InterPro" id="IPR006665">
    <property type="entry name" value="OmpA-like"/>
</dbReference>
<dbReference type="InterPro" id="IPR039567">
    <property type="entry name" value="Gly-zipper"/>
</dbReference>
<protein>
    <submittedName>
        <fullName evidence="7">OmpA family protein</fullName>
    </submittedName>
</protein>
<organism evidence="7 8">
    <name type="scientific">Niabella yanshanensis</name>
    <dbReference type="NCBI Taxonomy" id="577386"/>
    <lineage>
        <taxon>Bacteria</taxon>
        <taxon>Pseudomonadati</taxon>
        <taxon>Bacteroidota</taxon>
        <taxon>Chitinophagia</taxon>
        <taxon>Chitinophagales</taxon>
        <taxon>Chitinophagaceae</taxon>
        <taxon>Niabella</taxon>
    </lineage>
</organism>
<dbReference type="RefSeq" id="WP_114789275.1">
    <property type="nucleotide sequence ID" value="NZ_CP139960.1"/>
</dbReference>
<evidence type="ECO:0000259" key="6">
    <source>
        <dbReference type="PROSITE" id="PS51123"/>
    </source>
</evidence>